<dbReference type="SUPFAM" id="SSF110849">
    <property type="entry name" value="ParB/Sulfiredoxin"/>
    <property type="match status" value="1"/>
</dbReference>
<dbReference type="Proteomes" id="UP000189627">
    <property type="component" value="Chromosome 1"/>
</dbReference>
<dbReference type="InterPro" id="IPR014956">
    <property type="entry name" value="ParBc_2"/>
</dbReference>
<dbReference type="PIRSF" id="PIRSF029669">
    <property type="entry name" value="UCP029669"/>
    <property type="match status" value="1"/>
</dbReference>
<sequence>MSTIRESLIHELHPTQLTVGMIEVNDKRKHLASLKPGEQQAFMQAHPIPAVDGPGGKLYITDHHHLGRAALEAGVTTGYFTVESDLSACGPDEFWEEMDKNLWVHPLDENGMRHYYSSIPHHLEKLVDDPYRSLAGYVRDAGGYDKTPTAFAEFVWADFFRRSIAVEDLKADFHAAVQRAVTLARGKLAIGLPGFKAK</sequence>
<dbReference type="RefSeq" id="WP_078195671.1">
    <property type="nucleotide sequence ID" value="NZ_CP017757.2"/>
</dbReference>
<accession>A0A1U9UL55</accession>
<dbReference type="Pfam" id="PF08857">
    <property type="entry name" value="ParBc_2"/>
    <property type="match status" value="1"/>
</dbReference>
<dbReference type="CDD" id="cd16390">
    <property type="entry name" value="ParB_N_Srx_like"/>
    <property type="match status" value="1"/>
</dbReference>
<reference evidence="2" key="1">
    <citation type="submission" date="2017-02" db="EMBL/GenBank/DDBJ databases">
        <title>Complete genome sequence of Cupriavidus necator strain NH9, a 3-chlorobenzoate degrader.</title>
        <authorList>
            <person name="Moriuchi R."/>
            <person name="Dohra H."/>
            <person name="Ogawa N."/>
        </authorList>
    </citation>
    <scope>NUCLEOTIDE SEQUENCE [LARGE SCALE GENOMIC DNA]</scope>
    <source>
        <strain evidence="2">NH9</strain>
    </source>
</reference>
<dbReference type="Gene3D" id="3.90.1530.10">
    <property type="entry name" value="Conserved hypothetical protein from pyrococcus furiosus pfu- 392566-001, ParB domain"/>
    <property type="match status" value="1"/>
</dbReference>
<evidence type="ECO:0008006" key="3">
    <source>
        <dbReference type="Google" id="ProtNLM"/>
    </source>
</evidence>
<dbReference type="KEGG" id="cuh:BJN34_05240"/>
<dbReference type="OrthoDB" id="323572at2"/>
<dbReference type="InterPro" id="IPR016932">
    <property type="entry name" value="UCP029669"/>
</dbReference>
<protein>
    <recommendedName>
        <fullName evidence="3">Chromosome partitioning protein ParB</fullName>
    </recommendedName>
</protein>
<dbReference type="InterPro" id="IPR036086">
    <property type="entry name" value="ParB/Sulfiredoxin_sf"/>
</dbReference>
<evidence type="ECO:0000313" key="2">
    <source>
        <dbReference type="Proteomes" id="UP000189627"/>
    </source>
</evidence>
<evidence type="ECO:0000313" key="1">
    <source>
        <dbReference type="EMBL" id="AQV93299.1"/>
    </source>
</evidence>
<dbReference type="Gene3D" id="1.10.8.10">
    <property type="entry name" value="DNA helicase RuvA subunit, C-terminal domain"/>
    <property type="match status" value="1"/>
</dbReference>
<organism evidence="1 2">
    <name type="scientific">Cupriavidus necator</name>
    <name type="common">Alcaligenes eutrophus</name>
    <name type="synonym">Ralstonia eutropha</name>
    <dbReference type="NCBI Taxonomy" id="106590"/>
    <lineage>
        <taxon>Bacteria</taxon>
        <taxon>Pseudomonadati</taxon>
        <taxon>Pseudomonadota</taxon>
        <taxon>Betaproteobacteria</taxon>
        <taxon>Burkholderiales</taxon>
        <taxon>Burkholderiaceae</taxon>
        <taxon>Cupriavidus</taxon>
    </lineage>
</organism>
<dbReference type="AlphaFoldDB" id="A0A1U9UL55"/>
<name>A0A1U9UL55_CUPNE</name>
<proteinExistence type="predicted"/>
<dbReference type="EMBL" id="CP017757">
    <property type="protein sequence ID" value="AQV93299.1"/>
    <property type="molecule type" value="Genomic_DNA"/>
</dbReference>
<gene>
    <name evidence="1" type="ORF">BJN34_05240</name>
</gene>